<organism evidence="1 2">
    <name type="scientific">Naganishia adeliensis</name>
    <dbReference type="NCBI Taxonomy" id="92952"/>
    <lineage>
        <taxon>Eukaryota</taxon>
        <taxon>Fungi</taxon>
        <taxon>Dikarya</taxon>
        <taxon>Basidiomycota</taxon>
        <taxon>Agaricomycotina</taxon>
        <taxon>Tremellomycetes</taxon>
        <taxon>Filobasidiales</taxon>
        <taxon>Filobasidiaceae</taxon>
        <taxon>Naganishia</taxon>
    </lineage>
</organism>
<sequence length="349" mass="38758">MYISTLPTNQELLTPFQWTATELSLVEGLNLGHAVNGRRELWHREWEEVERILKGVVPDGALNWDDYLLANTYISSRAFPSSLLNPSASTTPINPSHLDAKSSSENQNEQSSVPANEVTPKSYPVLIPGLDTLNHRRNQAVTWTSVPSTESNPGPEASAERSVGLVLRSETEAGEQVFNNYGPKGNEELILGYGFSLPENPDDTLALKLGIPEHTLTPYVREALSRLPSDTQTPPLDRTWYIPRSGDLPADLFDIVRVVLAVQGPQSVEEEEELEMDVTGLLLEMVQTKLERLNELLERNEGIVERAEVRTEVWDMVQDYVQGQMDILAACNAGLERRMDALEGAGEGE</sequence>
<gene>
    <name evidence="1" type="ORF">QFC20_004233</name>
</gene>
<keyword evidence="2" id="KW-1185">Reference proteome</keyword>
<name>A0ACC2W4I2_9TREE</name>
<protein>
    <submittedName>
        <fullName evidence="1">Uncharacterized protein</fullName>
    </submittedName>
</protein>
<evidence type="ECO:0000313" key="1">
    <source>
        <dbReference type="EMBL" id="KAJ9105746.1"/>
    </source>
</evidence>
<dbReference type="Proteomes" id="UP001230649">
    <property type="component" value="Unassembled WGS sequence"/>
</dbReference>
<proteinExistence type="predicted"/>
<reference evidence="1" key="1">
    <citation type="submission" date="2023-04" db="EMBL/GenBank/DDBJ databases">
        <title>Draft Genome sequencing of Naganishia species isolated from polar environments using Oxford Nanopore Technology.</title>
        <authorList>
            <person name="Leo P."/>
            <person name="Venkateswaran K."/>
        </authorList>
    </citation>
    <scope>NUCLEOTIDE SEQUENCE</scope>
    <source>
        <strain evidence="1">MNA-CCFEE 5262</strain>
    </source>
</reference>
<dbReference type="EMBL" id="JASBWS010000047">
    <property type="protein sequence ID" value="KAJ9105746.1"/>
    <property type="molecule type" value="Genomic_DNA"/>
</dbReference>
<accession>A0ACC2W4I2</accession>
<evidence type="ECO:0000313" key="2">
    <source>
        <dbReference type="Proteomes" id="UP001230649"/>
    </source>
</evidence>
<comment type="caution">
    <text evidence="1">The sequence shown here is derived from an EMBL/GenBank/DDBJ whole genome shotgun (WGS) entry which is preliminary data.</text>
</comment>